<evidence type="ECO:0000313" key="2">
    <source>
        <dbReference type="Proteomes" id="UP001470230"/>
    </source>
</evidence>
<protein>
    <submittedName>
        <fullName evidence="1">Uncharacterized protein</fullName>
    </submittedName>
</protein>
<comment type="caution">
    <text evidence="1">The sequence shown here is derived from an EMBL/GenBank/DDBJ whole genome shotgun (WGS) entry which is preliminary data.</text>
</comment>
<name>A0ABR2HMS3_9EUKA</name>
<sequence>MLTTKGHELSDDDEQIESVTEINIEFKKLSSLEDNIYITETEEKVYKELAVIEENEKEIIYKVMNKNTKTLYRKVVLKIIKDKTGFDE</sequence>
<accession>A0ABR2HMS3</accession>
<organism evidence="1 2">
    <name type="scientific">Tritrichomonas musculus</name>
    <dbReference type="NCBI Taxonomy" id="1915356"/>
    <lineage>
        <taxon>Eukaryota</taxon>
        <taxon>Metamonada</taxon>
        <taxon>Parabasalia</taxon>
        <taxon>Tritrichomonadida</taxon>
        <taxon>Tritrichomonadidae</taxon>
        <taxon>Tritrichomonas</taxon>
    </lineage>
</organism>
<evidence type="ECO:0000313" key="1">
    <source>
        <dbReference type="EMBL" id="KAK8849991.1"/>
    </source>
</evidence>
<dbReference type="EMBL" id="JAPFFF010000025">
    <property type="protein sequence ID" value="KAK8849991.1"/>
    <property type="molecule type" value="Genomic_DNA"/>
</dbReference>
<gene>
    <name evidence="1" type="ORF">M9Y10_018585</name>
</gene>
<dbReference type="Proteomes" id="UP001470230">
    <property type="component" value="Unassembled WGS sequence"/>
</dbReference>
<reference evidence="1 2" key="1">
    <citation type="submission" date="2024-04" db="EMBL/GenBank/DDBJ databases">
        <title>Tritrichomonas musculus Genome.</title>
        <authorList>
            <person name="Alves-Ferreira E."/>
            <person name="Grigg M."/>
            <person name="Lorenzi H."/>
            <person name="Galac M."/>
        </authorList>
    </citation>
    <scope>NUCLEOTIDE SEQUENCE [LARGE SCALE GENOMIC DNA]</scope>
    <source>
        <strain evidence="1 2">EAF2021</strain>
    </source>
</reference>
<proteinExistence type="predicted"/>
<keyword evidence="2" id="KW-1185">Reference proteome</keyword>